<dbReference type="AlphaFoldDB" id="A0AAD9PZY4"/>
<comment type="caution">
    <text evidence="2">The sequence shown here is derived from an EMBL/GenBank/DDBJ whole genome shotgun (WGS) entry which is preliminary data.</text>
</comment>
<feature type="compositionally biased region" description="Low complexity" evidence="1">
    <location>
        <begin position="381"/>
        <end position="391"/>
    </location>
</feature>
<dbReference type="EMBL" id="JARQWQ010000091">
    <property type="protein sequence ID" value="KAK2551979.1"/>
    <property type="molecule type" value="Genomic_DNA"/>
</dbReference>
<dbReference type="Proteomes" id="UP001249851">
    <property type="component" value="Unassembled WGS sequence"/>
</dbReference>
<name>A0AAD9PZY4_ACRCE</name>
<feature type="compositionally biased region" description="Polar residues" evidence="1">
    <location>
        <begin position="360"/>
        <end position="380"/>
    </location>
</feature>
<keyword evidence="3" id="KW-1185">Reference proteome</keyword>
<reference evidence="2" key="1">
    <citation type="journal article" date="2023" name="G3 (Bethesda)">
        <title>Whole genome assembly and annotation of the endangered Caribbean coral Acropora cervicornis.</title>
        <authorList>
            <person name="Selwyn J.D."/>
            <person name="Vollmer S.V."/>
        </authorList>
    </citation>
    <scope>NUCLEOTIDE SEQUENCE</scope>
    <source>
        <strain evidence="2">K2</strain>
    </source>
</reference>
<reference evidence="2" key="2">
    <citation type="journal article" date="2023" name="Science">
        <title>Genomic signatures of disease resistance in endangered staghorn corals.</title>
        <authorList>
            <person name="Vollmer S.V."/>
            <person name="Selwyn J.D."/>
            <person name="Despard B.A."/>
            <person name="Roesel C.L."/>
        </authorList>
    </citation>
    <scope>NUCLEOTIDE SEQUENCE</scope>
    <source>
        <strain evidence="2">K2</strain>
    </source>
</reference>
<feature type="compositionally biased region" description="Polar residues" evidence="1">
    <location>
        <begin position="330"/>
        <end position="348"/>
    </location>
</feature>
<feature type="compositionally biased region" description="Low complexity" evidence="1">
    <location>
        <begin position="315"/>
        <end position="325"/>
    </location>
</feature>
<sequence length="413" mass="45467">MGCRERRHASKASLSCERKNMADLSSAIQMVNHLVVRLDRLMDASEIGLIVLRLEFLHRMLVNLDVDQDITDTLGSLCSNAAALEISSNTTNEGYHPQCSSSGQRGRPGFEVSNRQLSFLLEQGFKIQEISCILGVSKRTVERRMKAFRLSVSAMIFSFSAQKIQRRLSSLKAMPWSVEKKKEIEKAVGSMDYTSSDESDWSEDKNGESRHADFLVKKLPWERTCLKNVKQRLDEAYIRGLNQRARQNLAVRRVHRLPSTRDPPTEPLAWAVRVLPTTRPAMPSSGGSPGASPAASSPTLSLARSSTVVRPTEPSSATTQATTSSGIRPVTTSLSTRLVTPSTGTRPSKLSPGKRCEKSSPGTRIAVSSTNATCATATPLSSRTVRSSQSTRPHHSSNIKKLKKNICQRSPEY</sequence>
<organism evidence="2 3">
    <name type="scientific">Acropora cervicornis</name>
    <name type="common">Staghorn coral</name>
    <dbReference type="NCBI Taxonomy" id="6130"/>
    <lineage>
        <taxon>Eukaryota</taxon>
        <taxon>Metazoa</taxon>
        <taxon>Cnidaria</taxon>
        <taxon>Anthozoa</taxon>
        <taxon>Hexacorallia</taxon>
        <taxon>Scleractinia</taxon>
        <taxon>Astrocoeniina</taxon>
        <taxon>Acroporidae</taxon>
        <taxon>Acropora</taxon>
    </lineage>
</organism>
<evidence type="ECO:0000256" key="1">
    <source>
        <dbReference type="SAM" id="MobiDB-lite"/>
    </source>
</evidence>
<protein>
    <submittedName>
        <fullName evidence="2">Uncharacterized protein</fullName>
    </submittedName>
</protein>
<accession>A0AAD9PZY4</accession>
<feature type="compositionally biased region" description="Low complexity" evidence="1">
    <location>
        <begin position="279"/>
        <end position="307"/>
    </location>
</feature>
<proteinExistence type="predicted"/>
<evidence type="ECO:0000313" key="3">
    <source>
        <dbReference type="Proteomes" id="UP001249851"/>
    </source>
</evidence>
<evidence type="ECO:0000313" key="2">
    <source>
        <dbReference type="EMBL" id="KAK2551979.1"/>
    </source>
</evidence>
<feature type="compositionally biased region" description="Basic residues" evidence="1">
    <location>
        <begin position="392"/>
        <end position="406"/>
    </location>
</feature>
<feature type="region of interest" description="Disordered" evidence="1">
    <location>
        <begin position="279"/>
        <end position="413"/>
    </location>
</feature>
<gene>
    <name evidence="2" type="ORF">P5673_026976</name>
</gene>